<reference evidence="1 2" key="1">
    <citation type="submission" date="2022-06" db="EMBL/GenBank/DDBJ databases">
        <title>Acetobacer genomes from food samples.</title>
        <authorList>
            <person name="Sombolestani A."/>
        </authorList>
    </citation>
    <scope>NUCLEOTIDE SEQUENCE [LARGE SCALE GENOMIC DNA]</scope>
    <source>
        <strain evidence="1 2">R-83285</strain>
    </source>
</reference>
<comment type="caution">
    <text evidence="1">The sequence shown here is derived from an EMBL/GenBank/DDBJ whole genome shotgun (WGS) entry which is preliminary data.</text>
</comment>
<evidence type="ECO:0000313" key="2">
    <source>
        <dbReference type="Proteomes" id="UP001523528"/>
    </source>
</evidence>
<accession>A0ABT1F423</accession>
<protein>
    <recommendedName>
        <fullName evidence="3">Tail fiber protein</fullName>
    </recommendedName>
</protein>
<name>A0ABT1F423_9PROT</name>
<dbReference type="Proteomes" id="UP001523528">
    <property type="component" value="Unassembled WGS sequence"/>
</dbReference>
<sequence length="442" mass="46832">MKKVDSNNGVWVNDDPATLTNGTPIDADVMNNIQDEISNVITDNGNTLDGTNHSQLSQTLDKTFAKINSPTLTGIPLTSNPDGTINNQIATVDYVNQKALQATVGFTPTQQGGGTDQGANKVYIGGDSTDATQARVQIDQTDLGKISFQAEDNNTYGVSKIGYDHTKNELAYYDTGNKAWHYSYTTDYIDGKAYISSLPTGDNTKVTDIIWNTSSNLPAYYYGADNQVSYSATTDWSKEQFLQLADTDTQTVSTPVVFSGANKHSGAEAFTGVTTVPSVAAFTGKDALNAETAEGRYIKSAPDAGSGDVRITGIVGNAASGLVVTDSNGDTTVFNPVSQGVYPDGTLWREIGGYRELWFSLTTVRGGFTSIYTYPVAFSEAPSTILTARDAGGVNHIGFADPAGSYPTANQTQGLGMGSQSGAPPVFLANGSTVNFYLRGKI</sequence>
<evidence type="ECO:0008006" key="3">
    <source>
        <dbReference type="Google" id="ProtNLM"/>
    </source>
</evidence>
<gene>
    <name evidence="1" type="ORF">NKW50_15355</name>
</gene>
<keyword evidence="2" id="KW-1185">Reference proteome</keyword>
<dbReference type="RefSeq" id="WP_165993125.1">
    <property type="nucleotide sequence ID" value="NZ_JAMYZY010000062.1"/>
</dbReference>
<dbReference type="EMBL" id="JAMYZZ010000066">
    <property type="protein sequence ID" value="MCP1259950.1"/>
    <property type="molecule type" value="Genomic_DNA"/>
</dbReference>
<evidence type="ECO:0000313" key="1">
    <source>
        <dbReference type="EMBL" id="MCP1259950.1"/>
    </source>
</evidence>
<proteinExistence type="predicted"/>
<organism evidence="1 2">
    <name type="scientific">Acetobacter lambici</name>
    <dbReference type="NCBI Taxonomy" id="1332824"/>
    <lineage>
        <taxon>Bacteria</taxon>
        <taxon>Pseudomonadati</taxon>
        <taxon>Pseudomonadota</taxon>
        <taxon>Alphaproteobacteria</taxon>
        <taxon>Acetobacterales</taxon>
        <taxon>Acetobacteraceae</taxon>
        <taxon>Acetobacter</taxon>
    </lineage>
</organism>